<dbReference type="Gene3D" id="3.10.450.50">
    <property type="match status" value="1"/>
</dbReference>
<dbReference type="InterPro" id="IPR032710">
    <property type="entry name" value="NTF2-like_dom_sf"/>
</dbReference>
<protein>
    <recommendedName>
        <fullName evidence="3">Ester cyclase</fullName>
    </recommendedName>
</protein>
<proteinExistence type="predicted"/>
<dbReference type="KEGG" id="cap:CLDAP_28830"/>
<organism evidence="1 2">
    <name type="scientific">Caldilinea aerophila (strain DSM 14535 / JCM 11387 / NBRC 104270 / STL-6-O1)</name>
    <dbReference type="NCBI Taxonomy" id="926550"/>
    <lineage>
        <taxon>Bacteria</taxon>
        <taxon>Bacillati</taxon>
        <taxon>Chloroflexota</taxon>
        <taxon>Caldilineae</taxon>
        <taxon>Caldilineales</taxon>
        <taxon>Caldilineaceae</taxon>
        <taxon>Caldilinea</taxon>
    </lineage>
</organism>
<accession>I0I6N5</accession>
<dbReference type="EMBL" id="AP012337">
    <property type="protein sequence ID" value="BAM00923.1"/>
    <property type="molecule type" value="Genomic_DNA"/>
</dbReference>
<dbReference type="AlphaFoldDB" id="I0I6N5"/>
<evidence type="ECO:0000313" key="1">
    <source>
        <dbReference type="EMBL" id="BAM00923.1"/>
    </source>
</evidence>
<gene>
    <name evidence="1" type="ordered locus">CLDAP_28830</name>
</gene>
<evidence type="ECO:0008006" key="3">
    <source>
        <dbReference type="Google" id="ProtNLM"/>
    </source>
</evidence>
<dbReference type="Proteomes" id="UP000007880">
    <property type="component" value="Chromosome"/>
</dbReference>
<dbReference type="Pfam" id="PF07366">
    <property type="entry name" value="SnoaL"/>
    <property type="match status" value="1"/>
</dbReference>
<dbReference type="eggNOG" id="COG5485">
    <property type="taxonomic scope" value="Bacteria"/>
</dbReference>
<dbReference type="InterPro" id="IPR009959">
    <property type="entry name" value="Cyclase_SnoaL-like"/>
</dbReference>
<sequence>MHAPAGLSTVGLESERESWRKAKAAMPDLHHQFIDVFSSPTAEAARCVVTGTMRGSYGGFSSEGHSFRVDQAVFAHVRDGKITELWEIVDTAVLREQLGEAGR</sequence>
<name>I0I6N5_CALAS</name>
<dbReference type="HOGENOM" id="CLU_2258529_0_0_0"/>
<reference evidence="1 2" key="1">
    <citation type="submission" date="2012-02" db="EMBL/GenBank/DDBJ databases">
        <title>Complete genome sequence of Caldilinea aerophila DSM 14535 (= NBRC 102666).</title>
        <authorList>
            <person name="Oguchi A."/>
            <person name="Hosoyama A."/>
            <person name="Sekine M."/>
            <person name="Fukai R."/>
            <person name="Kato Y."/>
            <person name="Nakamura S."/>
            <person name="Hanada S."/>
            <person name="Yamazaki S."/>
            <person name="Fujita N."/>
        </authorList>
    </citation>
    <scope>NUCLEOTIDE SEQUENCE [LARGE SCALE GENOMIC DNA]</scope>
    <source>
        <strain evidence="2">DSM 14535 / JCM 11387 / NBRC 104270 / STL-6-O1</strain>
    </source>
</reference>
<dbReference type="GO" id="GO:0030638">
    <property type="term" value="P:polyketide metabolic process"/>
    <property type="evidence" value="ECO:0007669"/>
    <property type="project" value="InterPro"/>
</dbReference>
<evidence type="ECO:0000313" key="2">
    <source>
        <dbReference type="Proteomes" id="UP000007880"/>
    </source>
</evidence>
<keyword evidence="2" id="KW-1185">Reference proteome</keyword>
<dbReference type="SUPFAM" id="SSF54427">
    <property type="entry name" value="NTF2-like"/>
    <property type="match status" value="1"/>
</dbReference>